<dbReference type="PROSITE" id="PS50206">
    <property type="entry name" value="RHODANESE_3"/>
    <property type="match status" value="2"/>
</dbReference>
<accession>A0A157T022</accession>
<dbReference type="PATRIC" id="fig|2287.9.peg.1054"/>
<dbReference type="PROSITE" id="PS00380">
    <property type="entry name" value="RHODANESE_1"/>
    <property type="match status" value="1"/>
</dbReference>
<dbReference type="Proteomes" id="UP000076770">
    <property type="component" value="Chromosome i"/>
</dbReference>
<evidence type="ECO:0000256" key="2">
    <source>
        <dbReference type="RuleBase" id="RU000507"/>
    </source>
</evidence>
<dbReference type="Pfam" id="PF00581">
    <property type="entry name" value="Rhodanese"/>
    <property type="match status" value="2"/>
</dbReference>
<feature type="domain" description="Rhodanese" evidence="3">
    <location>
        <begin position="16"/>
        <end position="123"/>
    </location>
</feature>
<dbReference type="InterPro" id="IPR001763">
    <property type="entry name" value="Rhodanese-like_dom"/>
</dbReference>
<dbReference type="InterPro" id="IPR001307">
    <property type="entry name" value="Thiosulphate_STrfase_CS"/>
</dbReference>
<evidence type="ECO:0000256" key="1">
    <source>
        <dbReference type="ARBA" id="ARBA00022737"/>
    </source>
</evidence>
<dbReference type="GO" id="GO:0004792">
    <property type="term" value="F:thiosulfate-cyanide sulfurtransferase activity"/>
    <property type="evidence" value="ECO:0007669"/>
    <property type="project" value="InterPro"/>
</dbReference>
<evidence type="ECO:0000313" key="5">
    <source>
        <dbReference type="Proteomes" id="UP000076770"/>
    </source>
</evidence>
<dbReference type="AlphaFoldDB" id="A0A157T022"/>
<keyword evidence="2 4" id="KW-0808">Transferase</keyword>
<reference evidence="5" key="1">
    <citation type="submission" date="2016-04" db="EMBL/GenBank/DDBJ databases">
        <authorList>
            <person name="Shah S.A."/>
            <person name="Garrett R.A."/>
        </authorList>
    </citation>
    <scope>NUCLEOTIDE SEQUENCE [LARGE SCALE GENOMIC DNA]</scope>
    <source>
        <strain evidence="5">ATCC 35091 / DSM 1616 / JCM 8930 / NBRC 15331 / P1</strain>
    </source>
</reference>
<proteinExistence type="predicted"/>
<dbReference type="CDD" id="cd01449">
    <property type="entry name" value="TST_Repeat_2"/>
    <property type="match status" value="1"/>
</dbReference>
<gene>
    <name evidence="4" type="ORF">SSOP1_1045</name>
</gene>
<dbReference type="SMART" id="SM00450">
    <property type="entry name" value="RHOD"/>
    <property type="match status" value="2"/>
</dbReference>
<sequence>MFFHIMLVSVEWLNNNLKDVKVVEIGYNPQINYYEGHIPGAVLINWRDFLDDNSRDFASPGKLSKVLGNAGINNDDLIVLYSEMNNRYAFYVYWILKAYGHSNLAILNGGIYKWLKEGYPIESDGIVVNKKSEYKARKPDWSSRILVWELLSKLKEFVLIDSRSKEEYDGLTTAPPEHKCEQTQMSGHIPGAKNIPWTILLNEDETMKSRDELERIFSWLSKEDKIVVYCRTGARASVAWYALKEVLGFKLVRLYDGSWVEYGNMVGVPVEKSVSDRF</sequence>
<name>A0A157T022_SACSO</name>
<organism evidence="4 5">
    <name type="scientific">Saccharolobus solfataricus</name>
    <name type="common">Sulfolobus solfataricus</name>
    <dbReference type="NCBI Taxonomy" id="2287"/>
    <lineage>
        <taxon>Archaea</taxon>
        <taxon>Thermoproteota</taxon>
        <taxon>Thermoprotei</taxon>
        <taxon>Sulfolobales</taxon>
        <taxon>Sulfolobaceae</taxon>
        <taxon>Saccharolobus</taxon>
    </lineage>
</organism>
<evidence type="ECO:0000259" key="3">
    <source>
        <dbReference type="PROSITE" id="PS50206"/>
    </source>
</evidence>
<dbReference type="CDD" id="cd01448">
    <property type="entry name" value="TST_Repeat_1"/>
    <property type="match status" value="1"/>
</dbReference>
<dbReference type="PROSITE" id="PS00683">
    <property type="entry name" value="RHODANESE_2"/>
    <property type="match status" value="1"/>
</dbReference>
<dbReference type="InterPro" id="IPR036873">
    <property type="entry name" value="Rhodanese-like_dom_sf"/>
</dbReference>
<evidence type="ECO:0000313" key="4">
    <source>
        <dbReference type="EMBL" id="SAI84599.1"/>
    </source>
</evidence>
<dbReference type="PANTHER" id="PTHR43855">
    <property type="entry name" value="THIOSULFATE SULFURTRANSFERASE"/>
    <property type="match status" value="1"/>
</dbReference>
<dbReference type="Gene3D" id="3.40.250.10">
    <property type="entry name" value="Rhodanese-like domain"/>
    <property type="match status" value="2"/>
</dbReference>
<keyword evidence="1" id="KW-0677">Repeat</keyword>
<protein>
    <recommendedName>
        <fullName evidence="2">Sulfurtransferase</fullName>
    </recommendedName>
</protein>
<dbReference type="PANTHER" id="PTHR43855:SF1">
    <property type="entry name" value="THIOSULFATE SULFURTRANSFERASE"/>
    <property type="match status" value="1"/>
</dbReference>
<dbReference type="InterPro" id="IPR051126">
    <property type="entry name" value="Thiosulfate_sulfurtransferase"/>
</dbReference>
<dbReference type="SUPFAM" id="SSF52821">
    <property type="entry name" value="Rhodanese/Cell cycle control phosphatase"/>
    <property type="match status" value="2"/>
</dbReference>
<dbReference type="EMBL" id="LT549890">
    <property type="protein sequence ID" value="SAI84599.1"/>
    <property type="molecule type" value="Genomic_DNA"/>
</dbReference>
<feature type="domain" description="Rhodanese" evidence="3">
    <location>
        <begin position="153"/>
        <end position="271"/>
    </location>
</feature>